<evidence type="ECO:0000313" key="2">
    <source>
        <dbReference type="Proteomes" id="UP001054945"/>
    </source>
</evidence>
<reference evidence="1 2" key="1">
    <citation type="submission" date="2021-06" db="EMBL/GenBank/DDBJ databases">
        <title>Caerostris extrusa draft genome.</title>
        <authorList>
            <person name="Kono N."/>
            <person name="Arakawa K."/>
        </authorList>
    </citation>
    <scope>NUCLEOTIDE SEQUENCE [LARGE SCALE GENOMIC DNA]</scope>
</reference>
<keyword evidence="2" id="KW-1185">Reference proteome</keyword>
<organism evidence="1 2">
    <name type="scientific">Caerostris extrusa</name>
    <name type="common">Bark spider</name>
    <name type="synonym">Caerostris bankana</name>
    <dbReference type="NCBI Taxonomy" id="172846"/>
    <lineage>
        <taxon>Eukaryota</taxon>
        <taxon>Metazoa</taxon>
        <taxon>Ecdysozoa</taxon>
        <taxon>Arthropoda</taxon>
        <taxon>Chelicerata</taxon>
        <taxon>Arachnida</taxon>
        <taxon>Araneae</taxon>
        <taxon>Araneomorphae</taxon>
        <taxon>Entelegynae</taxon>
        <taxon>Araneoidea</taxon>
        <taxon>Araneidae</taxon>
        <taxon>Caerostris</taxon>
    </lineage>
</organism>
<name>A0AAV4SK22_CAEEX</name>
<dbReference type="AlphaFoldDB" id="A0AAV4SK22"/>
<sequence length="74" mass="8350">MNRSFRGTTMDRRIHNTEWIHVLRPLAALEHGVAECLRPPRIAALGYGPIKVLIVGDGRFILGRNRADLIFGWG</sequence>
<dbReference type="Proteomes" id="UP001054945">
    <property type="component" value="Unassembled WGS sequence"/>
</dbReference>
<evidence type="ECO:0000313" key="1">
    <source>
        <dbReference type="EMBL" id="GIY34135.1"/>
    </source>
</evidence>
<proteinExistence type="predicted"/>
<gene>
    <name evidence="1" type="ORF">CEXT_776931</name>
</gene>
<accession>A0AAV4SK22</accession>
<comment type="caution">
    <text evidence="1">The sequence shown here is derived from an EMBL/GenBank/DDBJ whole genome shotgun (WGS) entry which is preliminary data.</text>
</comment>
<protein>
    <submittedName>
        <fullName evidence="1">Uncharacterized protein</fullName>
    </submittedName>
</protein>
<dbReference type="EMBL" id="BPLR01009730">
    <property type="protein sequence ID" value="GIY34135.1"/>
    <property type="molecule type" value="Genomic_DNA"/>
</dbReference>